<dbReference type="InterPro" id="IPR017853">
    <property type="entry name" value="GH"/>
</dbReference>
<feature type="chain" id="PRO_5046424086" evidence="2">
    <location>
        <begin position="25"/>
        <end position="269"/>
    </location>
</feature>
<dbReference type="SUPFAM" id="SSF51445">
    <property type="entry name" value="(Trans)glycosidases"/>
    <property type="match status" value="1"/>
</dbReference>
<evidence type="ECO:0000256" key="1">
    <source>
        <dbReference type="SAM" id="MobiDB-lite"/>
    </source>
</evidence>
<dbReference type="Proteomes" id="UP000639051">
    <property type="component" value="Unassembled WGS sequence"/>
</dbReference>
<evidence type="ECO:0000313" key="4">
    <source>
        <dbReference type="Proteomes" id="UP000639051"/>
    </source>
</evidence>
<keyword evidence="4" id="KW-1185">Reference proteome</keyword>
<comment type="caution">
    <text evidence="3">The sequence shown here is derived from an EMBL/GenBank/DDBJ whole genome shotgun (WGS) entry which is preliminary data.</text>
</comment>
<evidence type="ECO:0000313" key="3">
    <source>
        <dbReference type="EMBL" id="MBL0706871.1"/>
    </source>
</evidence>
<dbReference type="EMBL" id="JAERRC010000036">
    <property type="protein sequence ID" value="MBL0706871.1"/>
    <property type="molecule type" value="Genomic_DNA"/>
</dbReference>
<feature type="signal peptide" evidence="2">
    <location>
        <begin position="1"/>
        <end position="24"/>
    </location>
</feature>
<gene>
    <name evidence="3" type="ORF">JJE72_15345</name>
</gene>
<feature type="compositionally biased region" description="Low complexity" evidence="1">
    <location>
        <begin position="101"/>
        <end position="119"/>
    </location>
</feature>
<sequence>MKRLAAALALVLGLIPFGSSPAMAAPGSSDGGAGPALGIDVSWPQCGASLPADGAFAIVGVNGGRASTTNPCLADQLRWAVASRGGTFQSTVQLYVNTDNPGGPSPSSSWPGSGSTPYGTCDGSGSTACSWQYGWDRAMEDMAGRLAPAAQAAGLLASPSAYTWWLDVETGNTWQADAAGNRAVLEGMAAAFSHEGVRVGVYSSPYMWEDLIGTVSSTSPLYTLNSWLPGALSAEDAAANCKLDPLMAGGHVVLTQYTTGLDYNYPCGG</sequence>
<dbReference type="RefSeq" id="WP_189694154.1">
    <property type="nucleotide sequence ID" value="NZ_BNCM01000008.1"/>
</dbReference>
<evidence type="ECO:0000256" key="2">
    <source>
        <dbReference type="SAM" id="SignalP"/>
    </source>
</evidence>
<organism evidence="3 4">
    <name type="scientific">Sinomonas cellulolyticus</name>
    <dbReference type="NCBI Taxonomy" id="2801916"/>
    <lineage>
        <taxon>Bacteria</taxon>
        <taxon>Bacillati</taxon>
        <taxon>Actinomycetota</taxon>
        <taxon>Actinomycetes</taxon>
        <taxon>Micrococcales</taxon>
        <taxon>Micrococcaceae</taxon>
        <taxon>Sinomonas</taxon>
    </lineage>
</organism>
<feature type="region of interest" description="Disordered" evidence="1">
    <location>
        <begin position="98"/>
        <end position="124"/>
    </location>
</feature>
<protein>
    <submittedName>
        <fullName evidence="3">Uncharacterized protein</fullName>
    </submittedName>
</protein>
<keyword evidence="2" id="KW-0732">Signal</keyword>
<dbReference type="Gene3D" id="3.20.20.80">
    <property type="entry name" value="Glycosidases"/>
    <property type="match status" value="1"/>
</dbReference>
<proteinExistence type="predicted"/>
<accession>A0ABS1K987</accession>
<reference evidence="3 4" key="1">
    <citation type="submission" date="2021-01" db="EMBL/GenBank/DDBJ databases">
        <title>Genome public.</title>
        <authorList>
            <person name="Liu C."/>
            <person name="Sun Q."/>
        </authorList>
    </citation>
    <scope>NUCLEOTIDE SEQUENCE [LARGE SCALE GENOMIC DNA]</scope>
    <source>
        <strain evidence="3 4">JC656</strain>
    </source>
</reference>
<name>A0ABS1K987_9MICC</name>